<name>A0A235BW22_UNCW3</name>
<dbReference type="AlphaFoldDB" id="A0A235BW22"/>
<organism evidence="1 2">
    <name type="scientific">candidate division WOR-3 bacterium JGI_Cruoil_03_44_89</name>
    <dbReference type="NCBI Taxonomy" id="1973748"/>
    <lineage>
        <taxon>Bacteria</taxon>
        <taxon>Bacteria division WOR-3</taxon>
    </lineage>
</organism>
<protein>
    <submittedName>
        <fullName evidence="1">Uncharacterized protein</fullName>
    </submittedName>
</protein>
<sequence>MRGLIFVSFLTMALFAGCDYILDITQPTVKIVKPQEGERVIGIVEIEVEVSDNEEVDKVEFYLGGEFVADTSISEENVSYFFPYRRGNDYPCSEPYRADSSLHDFKVRAYDKAGNWNESEVKNVKVVSIAELIYAGYIFYDSDTIPNPGDTIKIKICLKNIGSKRLNYAELTLSANDNFIAIGDGAITYSMANWVYPGDIICGPSGWEDYVSFNISNSCPPGHIIPFYIDVQDNEGHSWSDEFDMEVY</sequence>
<dbReference type="Gene3D" id="2.60.40.10">
    <property type="entry name" value="Immunoglobulins"/>
    <property type="match status" value="1"/>
</dbReference>
<dbReference type="GO" id="GO:0030246">
    <property type="term" value="F:carbohydrate binding"/>
    <property type="evidence" value="ECO:0007669"/>
    <property type="project" value="InterPro"/>
</dbReference>
<dbReference type="InterPro" id="IPR013783">
    <property type="entry name" value="Ig-like_fold"/>
</dbReference>
<proteinExistence type="predicted"/>
<reference evidence="1 2" key="1">
    <citation type="submission" date="2017-07" db="EMBL/GenBank/DDBJ databases">
        <title>Recovery of genomes from metagenomes via a dereplication, aggregation, and scoring strategy.</title>
        <authorList>
            <person name="Sieber C.M."/>
            <person name="Probst A.J."/>
            <person name="Sharrar A."/>
            <person name="Thomas B.C."/>
            <person name="Hess M."/>
            <person name="Tringe S.G."/>
            <person name="Banfield J.F."/>
        </authorList>
    </citation>
    <scope>NUCLEOTIDE SEQUENCE [LARGE SCALE GENOMIC DNA]</scope>
    <source>
        <strain evidence="1">JGI_Cruoil_03_44_89</strain>
    </source>
</reference>
<dbReference type="InterPro" id="IPR008965">
    <property type="entry name" value="CBM2/CBM3_carb-bd_dom_sf"/>
</dbReference>
<dbReference type="Pfam" id="PF17957">
    <property type="entry name" value="Big_7"/>
    <property type="match status" value="1"/>
</dbReference>
<gene>
    <name evidence="1" type="ORF">CH333_03085</name>
</gene>
<comment type="caution">
    <text evidence="1">The sequence shown here is derived from an EMBL/GenBank/DDBJ whole genome shotgun (WGS) entry which is preliminary data.</text>
</comment>
<dbReference type="PROSITE" id="PS51257">
    <property type="entry name" value="PROKAR_LIPOPROTEIN"/>
    <property type="match status" value="1"/>
</dbReference>
<dbReference type="Proteomes" id="UP000215215">
    <property type="component" value="Unassembled WGS sequence"/>
</dbReference>
<dbReference type="SUPFAM" id="SSF49384">
    <property type="entry name" value="Carbohydrate-binding domain"/>
    <property type="match status" value="1"/>
</dbReference>
<accession>A0A235BW22</accession>
<evidence type="ECO:0000313" key="2">
    <source>
        <dbReference type="Proteomes" id="UP000215215"/>
    </source>
</evidence>
<evidence type="ECO:0000313" key="1">
    <source>
        <dbReference type="EMBL" id="OYD16580.1"/>
    </source>
</evidence>
<dbReference type="EMBL" id="NOZQ01000060">
    <property type="protein sequence ID" value="OYD16580.1"/>
    <property type="molecule type" value="Genomic_DNA"/>
</dbReference>